<feature type="domain" description="CENP-V/GFA" evidence="5">
    <location>
        <begin position="7"/>
        <end position="121"/>
    </location>
</feature>
<dbReference type="InterPro" id="IPR011057">
    <property type="entry name" value="Mss4-like_sf"/>
</dbReference>
<proteinExistence type="inferred from homology"/>
<keyword evidence="4" id="KW-0456">Lyase</keyword>
<evidence type="ECO:0000256" key="4">
    <source>
        <dbReference type="ARBA" id="ARBA00023239"/>
    </source>
</evidence>
<dbReference type="EMBL" id="UINC01003263">
    <property type="protein sequence ID" value="SVA04774.1"/>
    <property type="molecule type" value="Genomic_DNA"/>
</dbReference>
<evidence type="ECO:0000313" key="6">
    <source>
        <dbReference type="EMBL" id="SVA04774.1"/>
    </source>
</evidence>
<keyword evidence="3" id="KW-0862">Zinc</keyword>
<dbReference type="AlphaFoldDB" id="A0A381SMX5"/>
<dbReference type="SUPFAM" id="SSF51316">
    <property type="entry name" value="Mss4-like"/>
    <property type="match status" value="1"/>
</dbReference>
<accession>A0A381SMX5</accession>
<comment type="similarity">
    <text evidence="1">Belongs to the Gfa family.</text>
</comment>
<protein>
    <recommendedName>
        <fullName evidence="5">CENP-V/GFA domain-containing protein</fullName>
    </recommendedName>
</protein>
<dbReference type="GO" id="GO:0046872">
    <property type="term" value="F:metal ion binding"/>
    <property type="evidence" value="ECO:0007669"/>
    <property type="project" value="UniProtKB-KW"/>
</dbReference>
<gene>
    <name evidence="6" type="ORF">METZ01_LOCUS57628</name>
</gene>
<dbReference type="InterPro" id="IPR006913">
    <property type="entry name" value="CENP-V/GFA"/>
</dbReference>
<evidence type="ECO:0000256" key="1">
    <source>
        <dbReference type="ARBA" id="ARBA00005495"/>
    </source>
</evidence>
<reference evidence="6" key="1">
    <citation type="submission" date="2018-05" db="EMBL/GenBank/DDBJ databases">
        <authorList>
            <person name="Lanie J.A."/>
            <person name="Ng W.-L."/>
            <person name="Kazmierczak K.M."/>
            <person name="Andrzejewski T.M."/>
            <person name="Davidsen T.M."/>
            <person name="Wayne K.J."/>
            <person name="Tettelin H."/>
            <person name="Glass J.I."/>
            <person name="Rusch D."/>
            <person name="Podicherti R."/>
            <person name="Tsui H.-C.T."/>
            <person name="Winkler M.E."/>
        </authorList>
    </citation>
    <scope>NUCLEOTIDE SEQUENCE</scope>
</reference>
<evidence type="ECO:0000256" key="3">
    <source>
        <dbReference type="ARBA" id="ARBA00022833"/>
    </source>
</evidence>
<dbReference type="Pfam" id="PF04828">
    <property type="entry name" value="GFA"/>
    <property type="match status" value="1"/>
</dbReference>
<evidence type="ECO:0000259" key="5">
    <source>
        <dbReference type="PROSITE" id="PS51891"/>
    </source>
</evidence>
<dbReference type="PROSITE" id="PS51891">
    <property type="entry name" value="CENP_V_GFA"/>
    <property type="match status" value="1"/>
</dbReference>
<dbReference type="Gene3D" id="3.90.1590.10">
    <property type="entry name" value="glutathione-dependent formaldehyde- activating enzyme (gfa)"/>
    <property type="match status" value="1"/>
</dbReference>
<dbReference type="GO" id="GO:0016846">
    <property type="term" value="F:carbon-sulfur lyase activity"/>
    <property type="evidence" value="ECO:0007669"/>
    <property type="project" value="InterPro"/>
</dbReference>
<name>A0A381SMX5_9ZZZZ</name>
<dbReference type="PANTHER" id="PTHR33337:SF40">
    <property type="entry name" value="CENP-V_GFA DOMAIN-CONTAINING PROTEIN-RELATED"/>
    <property type="match status" value="1"/>
</dbReference>
<dbReference type="PANTHER" id="PTHR33337">
    <property type="entry name" value="GFA DOMAIN-CONTAINING PROTEIN"/>
    <property type="match status" value="1"/>
</dbReference>
<evidence type="ECO:0000256" key="2">
    <source>
        <dbReference type="ARBA" id="ARBA00022723"/>
    </source>
</evidence>
<organism evidence="6">
    <name type="scientific">marine metagenome</name>
    <dbReference type="NCBI Taxonomy" id="408172"/>
    <lineage>
        <taxon>unclassified sequences</taxon>
        <taxon>metagenomes</taxon>
        <taxon>ecological metagenomes</taxon>
    </lineage>
</organism>
<keyword evidence="2" id="KW-0479">Metal-binding</keyword>
<sequence length="135" mass="15099">MIVKDVTTGSCLCKSISFEIEGAISKVFFCHCKQCRMWNGHYTAAVGIEENQLSFSRSENLKWFSSSVNAERGFCGDCGSCLFWKENGSSVIFVWAGTISDQANLKPGAHMYTKFSGSYYQIPEDCEHFFGDLPD</sequence>